<dbReference type="KEGG" id="max:MMALV_07260"/>
<evidence type="ECO:0000313" key="3">
    <source>
        <dbReference type="Proteomes" id="UP000012672"/>
    </source>
</evidence>
<dbReference type="AlphaFoldDB" id="M9SCI7"/>
<dbReference type="InParanoid" id="M9SCI7"/>
<proteinExistence type="predicted"/>
<feature type="region of interest" description="Disordered" evidence="1">
    <location>
        <begin position="23"/>
        <end position="42"/>
    </location>
</feature>
<keyword evidence="3" id="KW-1185">Reference proteome</keyword>
<evidence type="ECO:0000313" key="2">
    <source>
        <dbReference type="EMBL" id="AGI85464.1"/>
    </source>
</evidence>
<gene>
    <name evidence="2" type="ORF">MMALV_07260</name>
</gene>
<dbReference type="STRING" id="1236689.MMALV_07260"/>
<organism evidence="2 3">
    <name type="scientific">Methanomethylophilus alvi (strain Mx1201)</name>
    <dbReference type="NCBI Taxonomy" id="1236689"/>
    <lineage>
        <taxon>Archaea</taxon>
        <taxon>Methanobacteriati</taxon>
        <taxon>Thermoplasmatota</taxon>
        <taxon>Thermoplasmata</taxon>
        <taxon>Methanomassiliicoccales</taxon>
        <taxon>Methanomethylophilaceae</taxon>
        <taxon>Methanomethylophilus</taxon>
    </lineage>
</organism>
<sequence length="42" mass="4250">MADPSASAGMDMLAHFAGGRSASGKRVWTTSSSKPTGVIDIP</sequence>
<evidence type="ECO:0000256" key="1">
    <source>
        <dbReference type="SAM" id="MobiDB-lite"/>
    </source>
</evidence>
<dbReference type="Proteomes" id="UP000012672">
    <property type="component" value="Chromosome"/>
</dbReference>
<protein>
    <submittedName>
        <fullName evidence="2">Uncharacterized protein</fullName>
    </submittedName>
</protein>
<accession>M9SCI7</accession>
<dbReference type="HOGENOM" id="CLU_3245168_0_0_2"/>
<name>M9SCI7_METAX</name>
<reference evidence="2 3" key="1">
    <citation type="journal article" date="2012" name="J. Bacteriol.">
        <title>Genome sequence of 'Candidatus Methanomethylophilus alvus' Mx1201, a methanogenic archaeon from the human gut belonging to a seventh order of methanogens.</title>
        <authorList>
            <person name="Borrel G."/>
            <person name="Harris H.M."/>
            <person name="Tottey W."/>
            <person name="Mihajlovski A."/>
            <person name="Parisot N."/>
            <person name="Peyretaillade E."/>
            <person name="Peyret P."/>
            <person name="Gribaldo S."/>
            <person name="O'Toole P.W."/>
            <person name="Brugere J.F."/>
        </authorList>
    </citation>
    <scope>NUCLEOTIDE SEQUENCE [LARGE SCALE GENOMIC DNA]</scope>
    <source>
        <strain evidence="2 3">Mx1201</strain>
    </source>
</reference>
<dbReference type="EMBL" id="CP004049">
    <property type="protein sequence ID" value="AGI85464.1"/>
    <property type="molecule type" value="Genomic_DNA"/>
</dbReference>